<dbReference type="STRING" id="472759.Nhal_0280"/>
<dbReference type="RefSeq" id="WP_013031375.1">
    <property type="nucleotide sequence ID" value="NC_013960.1"/>
</dbReference>
<sequence length="285" mass="30556">MNILGGTSNDGISFDTLAADFSQPGYALARITITGPGDKLFNFALGGNQEVPAVDTEASGSCVGILRGDQAAFTANCNHNVDDLTAAHIHPAPPGVNGDILFPFTSPESPIQQTFSFTEEDVATLLAGNFYVNVHSEDFPAGEIRGQITVPINGTFSGSWFNPDRDGEGFIFEATHRDNPTLVAYWFTYQPSGDNGEQAWLIGNGPIRLNESTITNTIITEGAEFGDGFDPSEVNQTPWGTLKFTFTSCTTAIVEYDSVIEDFGAGTLRIQRLTPALIGQEEDCP</sequence>
<reference evidence="3" key="1">
    <citation type="submission" date="2010-04" db="EMBL/GenBank/DDBJ databases">
        <title>Complete genome sequence of Nitrosococcus halophilus Nc4, a salt-adapted, aerobic obligate ammonia-oxidizing sulfur purple bacterium.</title>
        <authorList>
            <consortium name="US DOE Joint Genome Institute"/>
            <person name="Campbell M.A."/>
            <person name="Malfatti S.A."/>
            <person name="Chain P.S.G."/>
            <person name="Heidelberg J.F."/>
            <person name="Ward B.B."/>
            <person name="Klotz M.G."/>
        </authorList>
    </citation>
    <scope>NUCLEOTIDE SEQUENCE [LARGE SCALE GENOMIC DNA]</scope>
    <source>
        <strain evidence="3">Nc4</strain>
    </source>
</reference>
<dbReference type="eggNOG" id="COG2335">
    <property type="taxonomic scope" value="Bacteria"/>
</dbReference>
<organism evidence="2 3">
    <name type="scientific">Nitrosococcus halophilus (strain Nc4)</name>
    <dbReference type="NCBI Taxonomy" id="472759"/>
    <lineage>
        <taxon>Bacteria</taxon>
        <taxon>Pseudomonadati</taxon>
        <taxon>Pseudomonadota</taxon>
        <taxon>Gammaproteobacteria</taxon>
        <taxon>Chromatiales</taxon>
        <taxon>Chromatiaceae</taxon>
        <taxon>Nitrosococcus</taxon>
    </lineage>
</organism>
<dbReference type="Proteomes" id="UP000001844">
    <property type="component" value="Chromosome"/>
</dbReference>
<gene>
    <name evidence="2" type="ordered locus">Nhal_0280</name>
</gene>
<dbReference type="Pfam" id="PF07452">
    <property type="entry name" value="CHRD"/>
    <property type="match status" value="1"/>
</dbReference>
<feature type="domain" description="CHRD" evidence="1">
    <location>
        <begin position="38"/>
        <end position="150"/>
    </location>
</feature>
<proteinExistence type="predicted"/>
<dbReference type="EMBL" id="CP001798">
    <property type="protein sequence ID" value="ADE13479.1"/>
    <property type="molecule type" value="Genomic_DNA"/>
</dbReference>
<dbReference type="InterPro" id="IPR010895">
    <property type="entry name" value="CHRD"/>
</dbReference>
<protein>
    <submittedName>
        <fullName evidence="2">CHRD domain containing protein</fullName>
    </submittedName>
</protein>
<dbReference type="HOGENOM" id="CLU_976021_0_0_6"/>
<evidence type="ECO:0000259" key="1">
    <source>
        <dbReference type="SMART" id="SM00754"/>
    </source>
</evidence>
<accession>D5BUS9</accession>
<dbReference type="SMART" id="SM00754">
    <property type="entry name" value="CHRD"/>
    <property type="match status" value="1"/>
</dbReference>
<dbReference type="KEGG" id="nhl:Nhal_0280"/>
<keyword evidence="3" id="KW-1185">Reference proteome</keyword>
<name>D5BUS9_NITHN</name>
<evidence type="ECO:0000313" key="3">
    <source>
        <dbReference type="Proteomes" id="UP000001844"/>
    </source>
</evidence>
<dbReference type="AlphaFoldDB" id="D5BUS9"/>
<evidence type="ECO:0000313" key="2">
    <source>
        <dbReference type="EMBL" id="ADE13479.1"/>
    </source>
</evidence>